<evidence type="ECO:0000313" key="1">
    <source>
        <dbReference type="EMBL" id="PFX24025.1"/>
    </source>
</evidence>
<comment type="caution">
    <text evidence="1">The sequence shown here is derived from an EMBL/GenBank/DDBJ whole genome shotgun (WGS) entry which is preliminary data.</text>
</comment>
<dbReference type="EMBL" id="LSMT01000188">
    <property type="protein sequence ID" value="PFX24025.1"/>
    <property type="molecule type" value="Genomic_DNA"/>
</dbReference>
<sequence length="120" mass="14339">MRVSLLDALRHKGPEQRLTLEFRHDVYKYLFYGKGRDAKEKKWRLFDENDFSKCKLPPSWNCIYDKHGDGVKLRFPLKMRKFLQLSPVTYQRVAENIVEAPRAYIEKITIKFIKVPSSFN</sequence>
<evidence type="ECO:0000313" key="2">
    <source>
        <dbReference type="Proteomes" id="UP000225706"/>
    </source>
</evidence>
<accession>A0A2B4S6B1</accession>
<name>A0A2B4S6B1_STYPI</name>
<protein>
    <submittedName>
        <fullName evidence="1">Uncharacterized protein</fullName>
    </submittedName>
</protein>
<keyword evidence="2" id="KW-1185">Reference proteome</keyword>
<dbReference type="OrthoDB" id="5984192at2759"/>
<dbReference type="Proteomes" id="UP000225706">
    <property type="component" value="Unassembled WGS sequence"/>
</dbReference>
<dbReference type="AlphaFoldDB" id="A0A2B4S6B1"/>
<gene>
    <name evidence="1" type="ORF">AWC38_SpisGene25894</name>
</gene>
<proteinExistence type="predicted"/>
<organism evidence="1 2">
    <name type="scientific">Stylophora pistillata</name>
    <name type="common">Smooth cauliflower coral</name>
    <dbReference type="NCBI Taxonomy" id="50429"/>
    <lineage>
        <taxon>Eukaryota</taxon>
        <taxon>Metazoa</taxon>
        <taxon>Cnidaria</taxon>
        <taxon>Anthozoa</taxon>
        <taxon>Hexacorallia</taxon>
        <taxon>Scleractinia</taxon>
        <taxon>Astrocoeniina</taxon>
        <taxon>Pocilloporidae</taxon>
        <taxon>Stylophora</taxon>
    </lineage>
</organism>
<reference evidence="2" key="1">
    <citation type="journal article" date="2017" name="bioRxiv">
        <title>Comparative analysis of the genomes of Stylophora pistillata and Acropora digitifera provides evidence for extensive differences between species of corals.</title>
        <authorList>
            <person name="Voolstra C.R."/>
            <person name="Li Y."/>
            <person name="Liew Y.J."/>
            <person name="Baumgarten S."/>
            <person name="Zoccola D."/>
            <person name="Flot J.-F."/>
            <person name="Tambutte S."/>
            <person name="Allemand D."/>
            <person name="Aranda M."/>
        </authorList>
    </citation>
    <scope>NUCLEOTIDE SEQUENCE [LARGE SCALE GENOMIC DNA]</scope>
</reference>
<dbReference type="STRING" id="50429.A0A2B4S6B1"/>